<accession>A0A0V1AL79</accession>
<comment type="caution">
    <text evidence="2">The sequence shown here is derived from an EMBL/GenBank/DDBJ whole genome shotgun (WGS) entry which is preliminary data.</text>
</comment>
<protein>
    <submittedName>
        <fullName evidence="2">Uncharacterized protein</fullName>
    </submittedName>
</protein>
<reference evidence="2 3" key="1">
    <citation type="submission" date="2015-01" db="EMBL/GenBank/DDBJ databases">
        <title>Evolution of Trichinella species and genotypes.</title>
        <authorList>
            <person name="Korhonen P.K."/>
            <person name="Edoardo P."/>
            <person name="Giuseppe L.R."/>
            <person name="Gasser R.B."/>
        </authorList>
    </citation>
    <scope>NUCLEOTIDE SEQUENCE [LARGE SCALE GENOMIC DNA]</scope>
    <source>
        <strain evidence="2">ISS120</strain>
    </source>
</reference>
<dbReference type="Proteomes" id="UP000054653">
    <property type="component" value="Unassembled WGS sequence"/>
</dbReference>
<organism evidence="2 3">
    <name type="scientific">Trichinella britovi</name>
    <name type="common">Parasitic roundworm</name>
    <dbReference type="NCBI Taxonomy" id="45882"/>
    <lineage>
        <taxon>Eukaryota</taxon>
        <taxon>Metazoa</taxon>
        <taxon>Ecdysozoa</taxon>
        <taxon>Nematoda</taxon>
        <taxon>Enoplea</taxon>
        <taxon>Dorylaimia</taxon>
        <taxon>Trichinellida</taxon>
        <taxon>Trichinellidae</taxon>
        <taxon>Trichinella</taxon>
    </lineage>
</organism>
<evidence type="ECO:0000313" key="3">
    <source>
        <dbReference type="Proteomes" id="UP000054653"/>
    </source>
</evidence>
<dbReference type="AlphaFoldDB" id="A0A0V1AL79"/>
<evidence type="ECO:0000256" key="1">
    <source>
        <dbReference type="SAM" id="MobiDB-lite"/>
    </source>
</evidence>
<dbReference type="EMBL" id="JYDI01002252">
    <property type="protein sequence ID" value="KRY25559.1"/>
    <property type="molecule type" value="Genomic_DNA"/>
</dbReference>
<keyword evidence="3" id="KW-1185">Reference proteome</keyword>
<name>A0A0V1AL79_TRIBR</name>
<evidence type="ECO:0000313" key="2">
    <source>
        <dbReference type="EMBL" id="KRY25559.1"/>
    </source>
</evidence>
<gene>
    <name evidence="2" type="ORF">T03_14860</name>
</gene>
<proteinExistence type="predicted"/>
<sequence length="66" mass="7036">MSHEPFIRQGDCGSSVHEHAAPHSPHGAFHNRVLDLGDRMTTTGKARIVCRLFSLAGVAVEGAVSL</sequence>
<feature type="region of interest" description="Disordered" evidence="1">
    <location>
        <begin position="1"/>
        <end position="29"/>
    </location>
</feature>